<dbReference type="Gene3D" id="1.10.1740.10">
    <property type="match status" value="1"/>
</dbReference>
<dbReference type="InterPro" id="IPR036388">
    <property type="entry name" value="WH-like_DNA-bd_sf"/>
</dbReference>
<proteinExistence type="inferred from homology"/>
<comment type="caution">
    <text evidence="7">The sequence shown here is derived from an EMBL/GenBank/DDBJ whole genome shotgun (WGS) entry which is preliminary data.</text>
</comment>
<evidence type="ECO:0000259" key="6">
    <source>
        <dbReference type="Pfam" id="PF08281"/>
    </source>
</evidence>
<dbReference type="GO" id="GO:0003677">
    <property type="term" value="F:DNA binding"/>
    <property type="evidence" value="ECO:0007669"/>
    <property type="project" value="InterPro"/>
</dbReference>
<dbReference type="PANTHER" id="PTHR43133">
    <property type="entry name" value="RNA POLYMERASE ECF-TYPE SIGMA FACTO"/>
    <property type="match status" value="1"/>
</dbReference>
<sequence length="165" mass="19870">MFFSGKNHKEQKIEQLLLENYNKYYRLAYSYVHHEADAADIVQNGAYKAIKNSDALKQEEYAQTWIYRIMLNEIFGYVKKNREVSLDEMPAEEGREDRYENIDLRRALDAMEERDKAVIELRYFEDMKLEDIARVLGENQNTVKSRLYRGLKKLRLELTDTWQWE</sequence>
<dbReference type="Proteomes" id="UP000266172">
    <property type="component" value="Unassembled WGS sequence"/>
</dbReference>
<dbReference type="Pfam" id="PF08281">
    <property type="entry name" value="Sigma70_r4_2"/>
    <property type="match status" value="1"/>
</dbReference>
<evidence type="ECO:0000313" key="8">
    <source>
        <dbReference type="Proteomes" id="UP000266172"/>
    </source>
</evidence>
<dbReference type="Gene3D" id="1.10.10.10">
    <property type="entry name" value="Winged helix-like DNA-binding domain superfamily/Winged helix DNA-binding domain"/>
    <property type="match status" value="1"/>
</dbReference>
<dbReference type="InterPro" id="IPR007627">
    <property type="entry name" value="RNA_pol_sigma70_r2"/>
</dbReference>
<dbReference type="CDD" id="cd06171">
    <property type="entry name" value="Sigma70_r4"/>
    <property type="match status" value="1"/>
</dbReference>
<dbReference type="InterPro" id="IPR013324">
    <property type="entry name" value="RNA_pol_sigma_r3/r4-like"/>
</dbReference>
<dbReference type="EMBL" id="QRVL01000001">
    <property type="protein sequence ID" value="RGS42441.1"/>
    <property type="molecule type" value="Genomic_DNA"/>
</dbReference>
<dbReference type="PANTHER" id="PTHR43133:SF51">
    <property type="entry name" value="RNA POLYMERASE SIGMA FACTOR"/>
    <property type="match status" value="1"/>
</dbReference>
<feature type="domain" description="RNA polymerase sigma-70 region 2" evidence="5">
    <location>
        <begin position="19"/>
        <end position="82"/>
    </location>
</feature>
<dbReference type="RefSeq" id="WP_014079360.1">
    <property type="nucleotide sequence ID" value="NZ_CAKMUY010000017.1"/>
</dbReference>
<dbReference type="AlphaFoldDB" id="A0A174ERN7"/>
<evidence type="ECO:0000256" key="1">
    <source>
        <dbReference type="ARBA" id="ARBA00010641"/>
    </source>
</evidence>
<dbReference type="GO" id="GO:0016987">
    <property type="term" value="F:sigma factor activity"/>
    <property type="evidence" value="ECO:0007669"/>
    <property type="project" value="UniProtKB-KW"/>
</dbReference>
<dbReference type="GeneID" id="93723025"/>
<protein>
    <submittedName>
        <fullName evidence="7">Sigma-70 family RNA polymerase sigma factor</fullName>
    </submittedName>
</protein>
<evidence type="ECO:0000259" key="5">
    <source>
        <dbReference type="Pfam" id="PF04542"/>
    </source>
</evidence>
<keyword evidence="3" id="KW-0731">Sigma factor</keyword>
<dbReference type="SUPFAM" id="SSF88659">
    <property type="entry name" value="Sigma3 and sigma4 domains of RNA polymerase sigma factors"/>
    <property type="match status" value="1"/>
</dbReference>
<dbReference type="NCBIfam" id="TIGR02937">
    <property type="entry name" value="sigma70-ECF"/>
    <property type="match status" value="1"/>
</dbReference>
<keyword evidence="4" id="KW-0804">Transcription</keyword>
<gene>
    <name evidence="7" type="ORF">DWX93_03725</name>
</gene>
<evidence type="ECO:0000256" key="4">
    <source>
        <dbReference type="ARBA" id="ARBA00023163"/>
    </source>
</evidence>
<organism evidence="7 8">
    <name type="scientific">Roseburia hominis</name>
    <dbReference type="NCBI Taxonomy" id="301301"/>
    <lineage>
        <taxon>Bacteria</taxon>
        <taxon>Bacillati</taxon>
        <taxon>Bacillota</taxon>
        <taxon>Clostridia</taxon>
        <taxon>Lachnospirales</taxon>
        <taxon>Lachnospiraceae</taxon>
        <taxon>Roseburia</taxon>
    </lineage>
</organism>
<dbReference type="GO" id="GO:0006352">
    <property type="term" value="P:DNA-templated transcription initiation"/>
    <property type="evidence" value="ECO:0007669"/>
    <property type="project" value="InterPro"/>
</dbReference>
<evidence type="ECO:0000256" key="3">
    <source>
        <dbReference type="ARBA" id="ARBA00023082"/>
    </source>
</evidence>
<reference evidence="7 8" key="1">
    <citation type="submission" date="2018-08" db="EMBL/GenBank/DDBJ databases">
        <title>A genome reference for cultivated species of the human gut microbiota.</title>
        <authorList>
            <person name="Zou Y."/>
            <person name="Xue W."/>
            <person name="Luo G."/>
        </authorList>
    </citation>
    <scope>NUCLEOTIDE SEQUENCE [LARGE SCALE GENOMIC DNA]</scope>
    <source>
        <strain evidence="7 8">AF22-12AC</strain>
    </source>
</reference>
<dbReference type="Pfam" id="PF04542">
    <property type="entry name" value="Sigma70_r2"/>
    <property type="match status" value="1"/>
</dbReference>
<comment type="similarity">
    <text evidence="1">Belongs to the sigma-70 factor family. ECF subfamily.</text>
</comment>
<dbReference type="SUPFAM" id="SSF88946">
    <property type="entry name" value="Sigma2 domain of RNA polymerase sigma factors"/>
    <property type="match status" value="1"/>
</dbReference>
<dbReference type="InterPro" id="IPR014284">
    <property type="entry name" value="RNA_pol_sigma-70_dom"/>
</dbReference>
<name>A0A174ERN7_9FIRM</name>
<dbReference type="InterPro" id="IPR039425">
    <property type="entry name" value="RNA_pol_sigma-70-like"/>
</dbReference>
<dbReference type="InterPro" id="IPR013325">
    <property type="entry name" value="RNA_pol_sigma_r2"/>
</dbReference>
<keyword evidence="2" id="KW-0805">Transcription regulation</keyword>
<evidence type="ECO:0000313" key="7">
    <source>
        <dbReference type="EMBL" id="RGS42441.1"/>
    </source>
</evidence>
<dbReference type="InterPro" id="IPR013249">
    <property type="entry name" value="RNA_pol_sigma70_r4_t2"/>
</dbReference>
<evidence type="ECO:0000256" key="2">
    <source>
        <dbReference type="ARBA" id="ARBA00023015"/>
    </source>
</evidence>
<accession>A0A174ERN7</accession>
<dbReference type="OMA" id="KSWFYKI"/>
<feature type="domain" description="RNA polymerase sigma factor 70 region 4 type 2" evidence="6">
    <location>
        <begin position="103"/>
        <end position="154"/>
    </location>
</feature>